<feature type="compositionally biased region" description="Basic and acidic residues" evidence="1">
    <location>
        <begin position="1"/>
        <end position="25"/>
    </location>
</feature>
<dbReference type="EMBL" id="JBJKFK010001902">
    <property type="protein sequence ID" value="KAL3312033.1"/>
    <property type="molecule type" value="Genomic_DNA"/>
</dbReference>
<keyword evidence="3" id="KW-1185">Reference proteome</keyword>
<evidence type="ECO:0000313" key="2">
    <source>
        <dbReference type="EMBL" id="KAL3312033.1"/>
    </source>
</evidence>
<feature type="region of interest" description="Disordered" evidence="1">
    <location>
        <begin position="1"/>
        <end position="34"/>
    </location>
</feature>
<accession>A0ABD2PY65</accession>
<gene>
    <name evidence="2" type="ORF">Ciccas_009381</name>
</gene>
<evidence type="ECO:0000256" key="1">
    <source>
        <dbReference type="SAM" id="MobiDB-lite"/>
    </source>
</evidence>
<sequence>MRTSGRTEEECAEKRTDGTRDEKDSVFYPPTTKEEFEERPTGCLSWLFSLGARSSYFPDHLSGHKDRKGRYKRNSRFTGDHRCNPGGRYHRRIITDSHSACGYSIHTTDTESRIPEGLYLLYGALKPNNNTVTNMAKTNRLEQPLALKLNPEQLRPRSDATGPSLGSRFFYHNNRSRVY</sequence>
<evidence type="ECO:0000313" key="3">
    <source>
        <dbReference type="Proteomes" id="UP001626550"/>
    </source>
</evidence>
<dbReference type="Proteomes" id="UP001626550">
    <property type="component" value="Unassembled WGS sequence"/>
</dbReference>
<name>A0ABD2PY65_9PLAT</name>
<organism evidence="2 3">
    <name type="scientific">Cichlidogyrus casuarinus</name>
    <dbReference type="NCBI Taxonomy" id="1844966"/>
    <lineage>
        <taxon>Eukaryota</taxon>
        <taxon>Metazoa</taxon>
        <taxon>Spiralia</taxon>
        <taxon>Lophotrochozoa</taxon>
        <taxon>Platyhelminthes</taxon>
        <taxon>Monogenea</taxon>
        <taxon>Monopisthocotylea</taxon>
        <taxon>Dactylogyridea</taxon>
        <taxon>Ancyrocephalidae</taxon>
        <taxon>Cichlidogyrus</taxon>
    </lineage>
</organism>
<comment type="caution">
    <text evidence="2">The sequence shown here is derived from an EMBL/GenBank/DDBJ whole genome shotgun (WGS) entry which is preliminary data.</text>
</comment>
<dbReference type="AlphaFoldDB" id="A0ABD2PY65"/>
<reference evidence="2 3" key="1">
    <citation type="submission" date="2024-11" db="EMBL/GenBank/DDBJ databases">
        <title>Adaptive evolution of stress response genes in parasites aligns with host niche diversity.</title>
        <authorList>
            <person name="Hahn C."/>
            <person name="Resl P."/>
        </authorList>
    </citation>
    <scope>NUCLEOTIDE SEQUENCE [LARGE SCALE GENOMIC DNA]</scope>
    <source>
        <strain evidence="2">EGGRZ-B1_66</strain>
        <tissue evidence="2">Body</tissue>
    </source>
</reference>
<protein>
    <submittedName>
        <fullName evidence="2">Uncharacterized protein</fullName>
    </submittedName>
</protein>
<proteinExistence type="predicted"/>